<dbReference type="EMBL" id="JARZHI010000007">
    <property type="protein sequence ID" value="MDI1429992.1"/>
    <property type="molecule type" value="Genomic_DNA"/>
</dbReference>
<protein>
    <submittedName>
        <fullName evidence="2">Uncharacterized protein</fullName>
    </submittedName>
</protein>
<keyword evidence="3" id="KW-1185">Reference proteome</keyword>
<sequence>MENEREPLGARETGPGGLDLDHEILDLHRCSRRDSWRFAPMSRGPEGSARATDRLLDTLFETLV</sequence>
<comment type="caution">
    <text evidence="2">The sequence shown here is derived from an EMBL/GenBank/DDBJ whole genome shotgun (WGS) entry which is preliminary data.</text>
</comment>
<accession>A0ABT6NP55</accession>
<evidence type="ECO:0000256" key="1">
    <source>
        <dbReference type="SAM" id="MobiDB-lite"/>
    </source>
</evidence>
<dbReference type="Proteomes" id="UP001160301">
    <property type="component" value="Unassembled WGS sequence"/>
</dbReference>
<evidence type="ECO:0000313" key="2">
    <source>
        <dbReference type="EMBL" id="MDI1429992.1"/>
    </source>
</evidence>
<name>A0ABT6NP55_9BACT</name>
<feature type="region of interest" description="Disordered" evidence="1">
    <location>
        <begin position="1"/>
        <end position="20"/>
    </location>
</feature>
<proteinExistence type="predicted"/>
<organism evidence="2 3">
    <name type="scientific">Polyangium sorediatum</name>
    <dbReference type="NCBI Taxonomy" id="889274"/>
    <lineage>
        <taxon>Bacteria</taxon>
        <taxon>Pseudomonadati</taxon>
        <taxon>Myxococcota</taxon>
        <taxon>Polyangia</taxon>
        <taxon>Polyangiales</taxon>
        <taxon>Polyangiaceae</taxon>
        <taxon>Polyangium</taxon>
    </lineage>
</organism>
<evidence type="ECO:0000313" key="3">
    <source>
        <dbReference type="Proteomes" id="UP001160301"/>
    </source>
</evidence>
<gene>
    <name evidence="2" type="ORF">QHF89_10820</name>
</gene>
<reference evidence="2 3" key="1">
    <citation type="submission" date="2023-04" db="EMBL/GenBank/DDBJ databases">
        <title>The genome sequence of Polyangium sorediatum DSM14670.</title>
        <authorList>
            <person name="Zhang X."/>
        </authorList>
    </citation>
    <scope>NUCLEOTIDE SEQUENCE [LARGE SCALE GENOMIC DNA]</scope>
    <source>
        <strain evidence="2 3">DSM 14670</strain>
    </source>
</reference>
<dbReference type="RefSeq" id="WP_136967023.1">
    <property type="nucleotide sequence ID" value="NZ_JARZHI010000007.1"/>
</dbReference>